<dbReference type="PANTHER" id="PTHR45532:SF3">
    <property type="match status" value="1"/>
</dbReference>
<feature type="compositionally biased region" description="Polar residues" evidence="2">
    <location>
        <begin position="722"/>
        <end position="750"/>
    </location>
</feature>
<feature type="compositionally biased region" description="Basic residues" evidence="2">
    <location>
        <begin position="560"/>
        <end position="571"/>
    </location>
</feature>
<feature type="region of interest" description="Disordered" evidence="2">
    <location>
        <begin position="394"/>
        <end position="418"/>
    </location>
</feature>
<feature type="compositionally biased region" description="Low complexity" evidence="2">
    <location>
        <begin position="572"/>
        <end position="582"/>
    </location>
</feature>
<dbReference type="InterPro" id="IPR036322">
    <property type="entry name" value="WD40_repeat_dom_sf"/>
</dbReference>
<sequence length="925" mass="101721">MKVISLKELTTLDSNILLWGDEGWAGTVSSKFLLVGLTDGRVLFMDPFVRGLLHVDFRANKDAIRDIRHGKDTQQLLIQCDRNEVAIVQIFGLPTLQLQHELCLFQDIVTCTRMGDTVFYGYSDGAVSFHNLEEIDEDNINRRTNQIKNITELKQSQLVQKKFEHKDAIRSVDCCPRKRLFLSCGCDSVIKIWSVRDQCVIADVTLDNTLSCACFLNSTGDLVFGFLNNLYSISLNSLLPDLEEYGVSTYAESITAESDVYEDPAVTSEGVLPNLEPLDLSNYLKPYELDITKDFLEATDIVVRPQTREKEEEESEIMSNAPTDAYISDVSTPRLSRMDVFTPQSIQWDQLSSDSGHAQIMTKSEADVASPDVDKQLQFDRLDVTNPKHAEHFFPLFGDSPGGTPSVSSAETLSNSRSDLDDLSDFEFGTEYGSDNDDQPKVAAKKLSKQTKTVKSQQTNKQVLAKKKKVKKSELVLSFAPDDLSVPELVTKSALSSTKYGIDKMKIDVDALLKQGKKKKKVTVNVELSAPVEKESMEEKLANLQLRQSLQAGASELSSKKKKAASSRKRVPAASKKSSSSVKRTERDVQPVSQSSKASPSVTQQSVKKEKVNTVSGDIVSGLVPVALPTPPLPTSVPPKKNVAARTQRKGQIIDAKAPEYPSDMVKVPINENDRNPTQADEHEDDVDLSRYMDIDDDMECKSAASWNMATPDAGAKDSPGRSKTPSNLIQGPRVSSAQPERTKNRSSGMGSADSRIRVSVGLRTPLWSERMSDIDALSIQMDAYDDIVEGRVTPQPSVSESAADESTTRSGMSPIRLPNLLPDLDEDIGIPSRSDALSLWLMGSMPRAGSVADSEIPTRPSTRPGRKKRSIHVTIDDGSTISGVETEARPNSAVTELTYSPMLGHRNNRPHTAPAPFTSSFHVG</sequence>
<feature type="compositionally biased region" description="Polar residues" evidence="2">
    <location>
        <begin position="795"/>
        <end position="812"/>
    </location>
</feature>
<name>A0A7J7JTU2_BUGNE</name>
<dbReference type="OrthoDB" id="6262491at2759"/>
<evidence type="ECO:0000256" key="1">
    <source>
        <dbReference type="PROSITE-ProRule" id="PRU00221"/>
    </source>
</evidence>
<protein>
    <submittedName>
        <fullName evidence="3">Uncharacterized protein</fullName>
    </submittedName>
</protein>
<dbReference type="SMART" id="SM00320">
    <property type="entry name" value="WD40"/>
    <property type="match status" value="1"/>
</dbReference>
<evidence type="ECO:0000256" key="2">
    <source>
        <dbReference type="SAM" id="MobiDB-lite"/>
    </source>
</evidence>
<feature type="region of interest" description="Disordered" evidence="2">
    <location>
        <begin position="901"/>
        <end position="925"/>
    </location>
</feature>
<accession>A0A7J7JTU2</accession>
<feature type="region of interest" description="Disordered" evidence="2">
    <location>
        <begin position="629"/>
        <end position="695"/>
    </location>
</feature>
<organism evidence="3 4">
    <name type="scientific">Bugula neritina</name>
    <name type="common">Brown bryozoan</name>
    <name type="synonym">Sertularia neritina</name>
    <dbReference type="NCBI Taxonomy" id="10212"/>
    <lineage>
        <taxon>Eukaryota</taxon>
        <taxon>Metazoa</taxon>
        <taxon>Spiralia</taxon>
        <taxon>Lophotrochozoa</taxon>
        <taxon>Bryozoa</taxon>
        <taxon>Gymnolaemata</taxon>
        <taxon>Cheilostomatida</taxon>
        <taxon>Flustrina</taxon>
        <taxon>Buguloidea</taxon>
        <taxon>Bugulidae</taxon>
        <taxon>Bugula</taxon>
    </lineage>
</organism>
<evidence type="ECO:0000313" key="4">
    <source>
        <dbReference type="Proteomes" id="UP000593567"/>
    </source>
</evidence>
<feature type="compositionally biased region" description="Polar residues" evidence="2">
    <location>
        <begin position="403"/>
        <end position="412"/>
    </location>
</feature>
<dbReference type="InterPro" id="IPR015943">
    <property type="entry name" value="WD40/YVTN_repeat-like_dom_sf"/>
</dbReference>
<feature type="region of interest" description="Disordered" evidence="2">
    <location>
        <begin position="792"/>
        <end position="819"/>
    </location>
</feature>
<dbReference type="AlphaFoldDB" id="A0A7J7JTU2"/>
<feature type="region of interest" description="Disordered" evidence="2">
    <location>
        <begin position="710"/>
        <end position="755"/>
    </location>
</feature>
<dbReference type="PROSITE" id="PS50082">
    <property type="entry name" value="WD_REPEATS_2"/>
    <property type="match status" value="1"/>
</dbReference>
<dbReference type="PANTHER" id="PTHR45532">
    <property type="entry name" value="WD REPEAT-CONTAINING PROTEIN 97"/>
    <property type="match status" value="1"/>
</dbReference>
<evidence type="ECO:0000313" key="3">
    <source>
        <dbReference type="EMBL" id="KAF6029325.1"/>
    </source>
</evidence>
<gene>
    <name evidence="3" type="ORF">EB796_012367</name>
</gene>
<dbReference type="Proteomes" id="UP000593567">
    <property type="component" value="Unassembled WGS sequence"/>
</dbReference>
<dbReference type="SUPFAM" id="SSF50978">
    <property type="entry name" value="WD40 repeat-like"/>
    <property type="match status" value="1"/>
</dbReference>
<feature type="repeat" description="WD" evidence="1">
    <location>
        <begin position="162"/>
        <end position="203"/>
    </location>
</feature>
<proteinExistence type="predicted"/>
<dbReference type="EMBL" id="VXIV02001829">
    <property type="protein sequence ID" value="KAF6029325.1"/>
    <property type="molecule type" value="Genomic_DNA"/>
</dbReference>
<keyword evidence="1" id="KW-0853">WD repeat</keyword>
<feature type="compositionally biased region" description="Polar residues" evidence="2">
    <location>
        <begin position="591"/>
        <end position="606"/>
    </location>
</feature>
<dbReference type="InterPro" id="IPR001680">
    <property type="entry name" value="WD40_rpt"/>
</dbReference>
<reference evidence="3" key="1">
    <citation type="submission" date="2020-06" db="EMBL/GenBank/DDBJ databases">
        <title>Draft genome of Bugula neritina, a colonial animal packing powerful symbionts and potential medicines.</title>
        <authorList>
            <person name="Rayko M."/>
        </authorList>
    </citation>
    <scope>NUCLEOTIDE SEQUENCE [LARGE SCALE GENOMIC DNA]</scope>
    <source>
        <strain evidence="3">Kwan_BN1</strain>
    </source>
</reference>
<feature type="region of interest" description="Disordered" evidence="2">
    <location>
        <begin position="850"/>
        <end position="870"/>
    </location>
</feature>
<comment type="caution">
    <text evidence="3">The sequence shown here is derived from an EMBL/GenBank/DDBJ whole genome shotgun (WGS) entry which is preliminary data.</text>
</comment>
<feature type="region of interest" description="Disordered" evidence="2">
    <location>
        <begin position="552"/>
        <end position="615"/>
    </location>
</feature>
<dbReference type="Gene3D" id="2.130.10.10">
    <property type="entry name" value="YVTN repeat-like/Quinoprotein amine dehydrogenase"/>
    <property type="match status" value="1"/>
</dbReference>
<keyword evidence="4" id="KW-1185">Reference proteome</keyword>